<dbReference type="CDD" id="cd07182">
    <property type="entry name" value="RNase_HII_bacteria_HII_like"/>
    <property type="match status" value="1"/>
</dbReference>
<evidence type="ECO:0000256" key="12">
    <source>
        <dbReference type="ARBA" id="ARBA00022801"/>
    </source>
</evidence>
<comment type="caution">
    <text evidence="18">The sequence shown here is derived from an EMBL/GenBank/DDBJ whole genome shotgun (WGS) entry which is preliminary data.</text>
</comment>
<dbReference type="Proteomes" id="UP000223596">
    <property type="component" value="Unassembled WGS sequence"/>
</dbReference>
<dbReference type="InterPro" id="IPR036397">
    <property type="entry name" value="RNaseH_sf"/>
</dbReference>
<dbReference type="GO" id="GO:0005737">
    <property type="term" value="C:cytoplasm"/>
    <property type="evidence" value="ECO:0007669"/>
    <property type="project" value="UniProtKB-SubCell"/>
</dbReference>
<dbReference type="HAMAP" id="MF_00052_B">
    <property type="entry name" value="RNase_HII_B"/>
    <property type="match status" value="1"/>
</dbReference>
<dbReference type="InterPro" id="IPR024567">
    <property type="entry name" value="RNase_HII/HIII_dom"/>
</dbReference>
<dbReference type="GO" id="GO:0043137">
    <property type="term" value="P:DNA replication, removal of RNA primer"/>
    <property type="evidence" value="ECO:0007669"/>
    <property type="project" value="TreeGrafter"/>
</dbReference>
<dbReference type="AlphaFoldDB" id="A0AB36TG04"/>
<dbReference type="PANTHER" id="PTHR10954:SF18">
    <property type="entry name" value="RIBONUCLEASE HII"/>
    <property type="match status" value="1"/>
</dbReference>
<dbReference type="GO" id="GO:0004523">
    <property type="term" value="F:RNA-DNA hybrid ribonuclease activity"/>
    <property type="evidence" value="ECO:0007669"/>
    <property type="project" value="UniProtKB-UniRule"/>
</dbReference>
<evidence type="ECO:0000256" key="2">
    <source>
        <dbReference type="ARBA" id="ARBA00001946"/>
    </source>
</evidence>
<evidence type="ECO:0000313" key="19">
    <source>
        <dbReference type="Proteomes" id="UP000223596"/>
    </source>
</evidence>
<dbReference type="SUPFAM" id="SSF53098">
    <property type="entry name" value="Ribonuclease H-like"/>
    <property type="match status" value="1"/>
</dbReference>
<proteinExistence type="inferred from homology"/>
<evidence type="ECO:0000256" key="9">
    <source>
        <dbReference type="ARBA" id="ARBA00022722"/>
    </source>
</evidence>
<feature type="binding site" evidence="14 15">
    <location>
        <position position="84"/>
    </location>
    <ligand>
        <name>a divalent metal cation</name>
        <dbReference type="ChEBI" id="CHEBI:60240"/>
    </ligand>
</feature>
<keyword evidence="9 14" id="KW-0540">Nuclease</keyword>
<sequence>MVQKKMGNMTVKQIEKSVEGLDLDKALEKLYCLKAEFGDRVDKIIEKYEKKKLKYEKELNRYLEMCIYEKEAYQRGYKLIAGIDEAGRGPLAGPVVAAAVILPQDVFIEGLNDSKKLTENQREKLFDVINDKAIGVGIGIVDEKQIDEINILNATKKAMKLAVGNLKPVPDILFIDSLKLDDINIEQNSIVKGDAKSVSIAAASIIAKVTRDRILREMDKKYPMYGFARHKGYGTGEHIEAIKKYGICPIHRVSFTKNFIV</sequence>
<organism evidence="18 19">
    <name type="scientific">Acetivibrio thermocellus AD2</name>
    <dbReference type="NCBI Taxonomy" id="1138384"/>
    <lineage>
        <taxon>Bacteria</taxon>
        <taxon>Bacillati</taxon>
        <taxon>Bacillota</taxon>
        <taxon>Clostridia</taxon>
        <taxon>Eubacteriales</taxon>
        <taxon>Oscillospiraceae</taxon>
        <taxon>Acetivibrio</taxon>
    </lineage>
</organism>
<dbReference type="FunFam" id="3.30.420.10:FF:000006">
    <property type="entry name" value="Ribonuclease HII"/>
    <property type="match status" value="1"/>
</dbReference>
<feature type="binding site" evidence="14 15">
    <location>
        <position position="85"/>
    </location>
    <ligand>
        <name>a divalent metal cation</name>
        <dbReference type="ChEBI" id="CHEBI:60240"/>
    </ligand>
</feature>
<dbReference type="EC" id="3.1.26.4" evidence="6 14"/>
<dbReference type="RefSeq" id="WP_003516306.1">
    <property type="nucleotide sequence ID" value="NZ_CP013828.1"/>
</dbReference>
<evidence type="ECO:0000256" key="15">
    <source>
        <dbReference type="PROSITE-ProRule" id="PRU01319"/>
    </source>
</evidence>
<dbReference type="InterPro" id="IPR022898">
    <property type="entry name" value="RNase_HII"/>
</dbReference>
<name>A0AB36TG04_ACETH</name>
<evidence type="ECO:0000256" key="16">
    <source>
        <dbReference type="RuleBase" id="RU003515"/>
    </source>
</evidence>
<comment type="cofactor">
    <cofactor evidence="14 15">
        <name>Mn(2+)</name>
        <dbReference type="ChEBI" id="CHEBI:29035"/>
    </cofactor>
    <cofactor evidence="14 15">
        <name>Mg(2+)</name>
        <dbReference type="ChEBI" id="CHEBI:18420"/>
    </cofactor>
    <text evidence="14 15">Manganese or magnesium. Binds 1 divalent metal ion per monomer in the absence of substrate. May bind a second metal ion after substrate binding.</text>
</comment>
<dbReference type="GO" id="GO:0032299">
    <property type="term" value="C:ribonuclease H2 complex"/>
    <property type="evidence" value="ECO:0007669"/>
    <property type="project" value="TreeGrafter"/>
</dbReference>
<evidence type="ECO:0000256" key="8">
    <source>
        <dbReference type="ARBA" id="ARBA00022490"/>
    </source>
</evidence>
<evidence type="ECO:0000259" key="17">
    <source>
        <dbReference type="PROSITE" id="PS51975"/>
    </source>
</evidence>
<keyword evidence="11 14" id="KW-0255">Endonuclease</keyword>
<dbReference type="NCBIfam" id="NF000594">
    <property type="entry name" value="PRK00015.1-1"/>
    <property type="match status" value="1"/>
</dbReference>
<dbReference type="GO" id="GO:0003723">
    <property type="term" value="F:RNA binding"/>
    <property type="evidence" value="ECO:0007669"/>
    <property type="project" value="UniProtKB-UniRule"/>
</dbReference>
<dbReference type="EMBL" id="PDBW01000001">
    <property type="protein sequence ID" value="PFH02739.1"/>
    <property type="molecule type" value="Genomic_DNA"/>
</dbReference>
<keyword evidence="12 14" id="KW-0378">Hydrolase</keyword>
<evidence type="ECO:0000256" key="7">
    <source>
        <dbReference type="ARBA" id="ARBA00019179"/>
    </source>
</evidence>
<reference evidence="18 19" key="1">
    <citation type="submission" date="2017-09" db="EMBL/GenBank/DDBJ databases">
        <title>Evaluation of Pacific Biosciences Sequencing Technology to Finishing C. thermocellum Genome Sequences.</title>
        <authorList>
            <person name="Brown S."/>
        </authorList>
    </citation>
    <scope>NUCLEOTIDE SEQUENCE [LARGE SCALE GENOMIC DNA]</scope>
    <source>
        <strain evidence="18 19">AD2</strain>
    </source>
</reference>
<evidence type="ECO:0000256" key="10">
    <source>
        <dbReference type="ARBA" id="ARBA00022723"/>
    </source>
</evidence>
<accession>A0AB36TG04</accession>
<evidence type="ECO:0000256" key="6">
    <source>
        <dbReference type="ARBA" id="ARBA00012180"/>
    </source>
</evidence>
<evidence type="ECO:0000256" key="5">
    <source>
        <dbReference type="ARBA" id="ARBA00007383"/>
    </source>
</evidence>
<comment type="similarity">
    <text evidence="5 14 16">Belongs to the RNase HII family.</text>
</comment>
<evidence type="ECO:0000256" key="13">
    <source>
        <dbReference type="ARBA" id="ARBA00023211"/>
    </source>
</evidence>
<protein>
    <recommendedName>
        <fullName evidence="7 14">Ribonuclease HII</fullName>
        <shortName evidence="14">RNase HII</shortName>
        <ecNumber evidence="6 14">3.1.26.4</ecNumber>
    </recommendedName>
</protein>
<dbReference type="PROSITE" id="PS51975">
    <property type="entry name" value="RNASE_H_2"/>
    <property type="match status" value="1"/>
</dbReference>
<feature type="binding site" evidence="14 15">
    <location>
        <position position="176"/>
    </location>
    <ligand>
        <name>a divalent metal cation</name>
        <dbReference type="ChEBI" id="CHEBI:60240"/>
    </ligand>
</feature>
<keyword evidence="10 14" id="KW-0479">Metal-binding</keyword>
<feature type="domain" description="RNase H type-2" evidence="17">
    <location>
        <begin position="78"/>
        <end position="261"/>
    </location>
</feature>
<dbReference type="GO" id="GO:0030145">
    <property type="term" value="F:manganese ion binding"/>
    <property type="evidence" value="ECO:0007669"/>
    <property type="project" value="UniProtKB-UniRule"/>
</dbReference>
<keyword evidence="8 14" id="KW-0963">Cytoplasm</keyword>
<dbReference type="Gene3D" id="3.30.420.10">
    <property type="entry name" value="Ribonuclease H-like superfamily/Ribonuclease H"/>
    <property type="match status" value="1"/>
</dbReference>
<dbReference type="GO" id="GO:0006298">
    <property type="term" value="P:mismatch repair"/>
    <property type="evidence" value="ECO:0007669"/>
    <property type="project" value="TreeGrafter"/>
</dbReference>
<evidence type="ECO:0000256" key="3">
    <source>
        <dbReference type="ARBA" id="ARBA00004065"/>
    </source>
</evidence>
<evidence type="ECO:0000256" key="11">
    <source>
        <dbReference type="ARBA" id="ARBA00022759"/>
    </source>
</evidence>
<dbReference type="InterPro" id="IPR012337">
    <property type="entry name" value="RNaseH-like_sf"/>
</dbReference>
<dbReference type="PANTHER" id="PTHR10954">
    <property type="entry name" value="RIBONUCLEASE H2 SUBUNIT A"/>
    <property type="match status" value="1"/>
</dbReference>
<comment type="subcellular location">
    <subcellularLocation>
        <location evidence="4 14">Cytoplasm</location>
    </subcellularLocation>
</comment>
<dbReference type="Pfam" id="PF01351">
    <property type="entry name" value="RNase_HII"/>
    <property type="match status" value="1"/>
</dbReference>
<comment type="catalytic activity">
    <reaction evidence="1 14 15 16">
        <text>Endonucleolytic cleavage to 5'-phosphomonoester.</text>
        <dbReference type="EC" id="3.1.26.4"/>
    </reaction>
</comment>
<evidence type="ECO:0000313" key="18">
    <source>
        <dbReference type="EMBL" id="PFH02739.1"/>
    </source>
</evidence>
<evidence type="ECO:0000256" key="4">
    <source>
        <dbReference type="ARBA" id="ARBA00004496"/>
    </source>
</evidence>
<dbReference type="NCBIfam" id="NF000595">
    <property type="entry name" value="PRK00015.1-3"/>
    <property type="match status" value="1"/>
</dbReference>
<gene>
    <name evidence="14" type="primary">rnhB</name>
    <name evidence="18" type="ORF">M972_111526</name>
</gene>
<dbReference type="InterPro" id="IPR001352">
    <property type="entry name" value="RNase_HII/HIII"/>
</dbReference>
<evidence type="ECO:0000256" key="1">
    <source>
        <dbReference type="ARBA" id="ARBA00000077"/>
    </source>
</evidence>
<evidence type="ECO:0000256" key="14">
    <source>
        <dbReference type="HAMAP-Rule" id="MF_00052"/>
    </source>
</evidence>
<comment type="function">
    <text evidence="3 14 16">Endonuclease that specifically degrades the RNA of RNA-DNA hybrids.</text>
</comment>
<comment type="cofactor">
    <cofactor evidence="2">
        <name>Mg(2+)</name>
        <dbReference type="ChEBI" id="CHEBI:18420"/>
    </cofactor>
</comment>
<dbReference type="GeneID" id="35805901"/>
<keyword evidence="13 14" id="KW-0464">Manganese</keyword>